<dbReference type="SUPFAM" id="SSF55424">
    <property type="entry name" value="FAD/NAD-linked reductases, dimerisation (C-terminal) domain"/>
    <property type="match status" value="1"/>
</dbReference>
<accession>A0A238UT99</accession>
<dbReference type="EMBL" id="FZNO01000001">
    <property type="protein sequence ID" value="SNR24917.1"/>
    <property type="molecule type" value="Genomic_DNA"/>
</dbReference>
<dbReference type="GO" id="GO:0016651">
    <property type="term" value="F:oxidoreductase activity, acting on NAD(P)H"/>
    <property type="evidence" value="ECO:0007669"/>
    <property type="project" value="TreeGrafter"/>
</dbReference>
<sequence>MSLRQVVVVGGSIAALTAVEMLRMEEFDGRITVLSDEEVPPYTRVPLSKGVLAGTESIDDIVLAPLSDDVDLRLRTPATALDIEAQVVHTPAGPVRYDGLVIATGARARRLGGPDQVERVLRSHDDCVRLRDDLAAASSVIIVGGGFLGMEVASTARALGKDVTVVDLAPPLDRLLGTVVGGRVRSVATQAGVRIVVTDGGVRLLGAPTPTGVELVDGTHLEADLVVSAVGDVPNVEWLAGSGVQLHGGVVVDHHCRVAPNVVAAGDVTVMSQGNGDLTRSPHWTNAVDQARAAIRALLHGDEAAPYRPSQYCWTEQFGLDVKLVGDLDPQGEPTVLDGSLEQGSALLAWPDATAPRTVIALNHHTPPAKLKRLLRPTAQARA</sequence>
<evidence type="ECO:0000256" key="1">
    <source>
        <dbReference type="ARBA" id="ARBA00001974"/>
    </source>
</evidence>
<dbReference type="InterPro" id="IPR016156">
    <property type="entry name" value="FAD/NAD-linked_Rdtase_dimer_sf"/>
</dbReference>
<protein>
    <submittedName>
        <fullName evidence="6">Pyridine nucleotide-disulphide oxidoreductase</fullName>
    </submittedName>
</protein>
<proteinExistence type="predicted"/>
<evidence type="ECO:0000259" key="5">
    <source>
        <dbReference type="Pfam" id="PF07992"/>
    </source>
</evidence>
<dbReference type="GO" id="GO:0005737">
    <property type="term" value="C:cytoplasm"/>
    <property type="evidence" value="ECO:0007669"/>
    <property type="project" value="TreeGrafter"/>
</dbReference>
<dbReference type="Gene3D" id="3.30.390.30">
    <property type="match status" value="1"/>
</dbReference>
<keyword evidence="3" id="KW-0274">FAD</keyword>
<feature type="domain" description="FAD/NAD(P)-binding" evidence="5">
    <location>
        <begin position="5"/>
        <end position="291"/>
    </location>
</feature>
<dbReference type="InterPro" id="IPR050446">
    <property type="entry name" value="FAD-oxidoreductase/Apoptosis"/>
</dbReference>
<gene>
    <name evidence="6" type="ORF">SAMN06272737_101303</name>
</gene>
<keyword evidence="2" id="KW-0285">Flavoprotein</keyword>
<dbReference type="AlphaFoldDB" id="A0A238UT99"/>
<dbReference type="InterPro" id="IPR023753">
    <property type="entry name" value="FAD/NAD-binding_dom"/>
</dbReference>
<reference evidence="6 7" key="1">
    <citation type="submission" date="2017-06" db="EMBL/GenBank/DDBJ databases">
        <authorList>
            <person name="Kim H.J."/>
            <person name="Triplett B.A."/>
        </authorList>
    </citation>
    <scope>NUCLEOTIDE SEQUENCE [LARGE SCALE GENOMIC DNA]</scope>
    <source>
        <strain evidence="6 7">DSM 44272</strain>
    </source>
</reference>
<keyword evidence="7" id="KW-1185">Reference proteome</keyword>
<dbReference type="Proteomes" id="UP000198403">
    <property type="component" value="Unassembled WGS sequence"/>
</dbReference>
<comment type="cofactor">
    <cofactor evidence="1">
        <name>FAD</name>
        <dbReference type="ChEBI" id="CHEBI:57692"/>
    </cofactor>
</comment>
<dbReference type="PANTHER" id="PTHR43557">
    <property type="entry name" value="APOPTOSIS-INDUCING FACTOR 1"/>
    <property type="match status" value="1"/>
</dbReference>
<dbReference type="Gene3D" id="3.50.50.60">
    <property type="entry name" value="FAD/NAD(P)-binding domain"/>
    <property type="match status" value="2"/>
</dbReference>
<dbReference type="PANTHER" id="PTHR43557:SF2">
    <property type="entry name" value="RIESKE DOMAIN-CONTAINING PROTEIN-RELATED"/>
    <property type="match status" value="1"/>
</dbReference>
<organism evidence="6 7">
    <name type="scientific">Blastococcus mobilis</name>
    <dbReference type="NCBI Taxonomy" id="1938746"/>
    <lineage>
        <taxon>Bacteria</taxon>
        <taxon>Bacillati</taxon>
        <taxon>Actinomycetota</taxon>
        <taxon>Actinomycetes</taxon>
        <taxon>Geodermatophilales</taxon>
        <taxon>Geodermatophilaceae</taxon>
        <taxon>Blastococcus</taxon>
    </lineage>
</organism>
<dbReference type="RefSeq" id="WP_089334789.1">
    <property type="nucleotide sequence ID" value="NZ_FZNO01000001.1"/>
</dbReference>
<evidence type="ECO:0000256" key="4">
    <source>
        <dbReference type="ARBA" id="ARBA00023002"/>
    </source>
</evidence>
<evidence type="ECO:0000313" key="6">
    <source>
        <dbReference type="EMBL" id="SNR24917.1"/>
    </source>
</evidence>
<dbReference type="PRINTS" id="PR00469">
    <property type="entry name" value="PNDRDTASEII"/>
</dbReference>
<dbReference type="PRINTS" id="PR00368">
    <property type="entry name" value="FADPNR"/>
</dbReference>
<dbReference type="SUPFAM" id="SSF51905">
    <property type="entry name" value="FAD/NAD(P)-binding domain"/>
    <property type="match status" value="2"/>
</dbReference>
<evidence type="ECO:0000256" key="3">
    <source>
        <dbReference type="ARBA" id="ARBA00022827"/>
    </source>
</evidence>
<evidence type="ECO:0000256" key="2">
    <source>
        <dbReference type="ARBA" id="ARBA00022630"/>
    </source>
</evidence>
<evidence type="ECO:0000313" key="7">
    <source>
        <dbReference type="Proteomes" id="UP000198403"/>
    </source>
</evidence>
<dbReference type="Pfam" id="PF07992">
    <property type="entry name" value="Pyr_redox_2"/>
    <property type="match status" value="1"/>
</dbReference>
<name>A0A238UT99_9ACTN</name>
<keyword evidence="4" id="KW-0560">Oxidoreductase</keyword>
<dbReference type="OrthoDB" id="9802771at2"/>
<dbReference type="InterPro" id="IPR036188">
    <property type="entry name" value="FAD/NAD-bd_sf"/>
</dbReference>